<keyword evidence="2" id="KW-0472">Membrane</keyword>
<sequence>MKVYFESYHGGAEGASLGSGKRNSRPESGGCRAGGLTVRIASFVGPDQRLGPRFTLRSAIIATMVVAGLLGMAVIL</sequence>
<feature type="transmembrane region" description="Helical" evidence="2">
    <location>
        <begin position="54"/>
        <end position="75"/>
    </location>
</feature>
<reference evidence="3 4" key="1">
    <citation type="submission" date="2019-02" db="EMBL/GenBank/DDBJ databases">
        <title>Deep-cultivation of Planctomycetes and their phenomic and genomic characterization uncovers novel biology.</title>
        <authorList>
            <person name="Wiegand S."/>
            <person name="Jogler M."/>
            <person name="Boedeker C."/>
            <person name="Pinto D."/>
            <person name="Vollmers J."/>
            <person name="Rivas-Marin E."/>
            <person name="Kohn T."/>
            <person name="Peeters S.H."/>
            <person name="Heuer A."/>
            <person name="Rast P."/>
            <person name="Oberbeckmann S."/>
            <person name="Bunk B."/>
            <person name="Jeske O."/>
            <person name="Meyerdierks A."/>
            <person name="Storesund J.E."/>
            <person name="Kallscheuer N."/>
            <person name="Luecker S."/>
            <person name="Lage O.M."/>
            <person name="Pohl T."/>
            <person name="Merkel B.J."/>
            <person name="Hornburger P."/>
            <person name="Mueller R.-W."/>
            <person name="Bruemmer F."/>
            <person name="Labrenz M."/>
            <person name="Spormann A.M."/>
            <person name="Op den Camp H."/>
            <person name="Overmann J."/>
            <person name="Amann R."/>
            <person name="Jetten M.S.M."/>
            <person name="Mascher T."/>
            <person name="Medema M.H."/>
            <person name="Devos D.P."/>
            <person name="Kaster A.-K."/>
            <person name="Ovreas L."/>
            <person name="Rohde M."/>
            <person name="Galperin M.Y."/>
            <person name="Jogler C."/>
        </authorList>
    </citation>
    <scope>NUCLEOTIDE SEQUENCE [LARGE SCALE GENOMIC DNA]</scope>
    <source>
        <strain evidence="3 4">I41</strain>
    </source>
</reference>
<keyword evidence="4" id="KW-1185">Reference proteome</keyword>
<evidence type="ECO:0000256" key="1">
    <source>
        <dbReference type="SAM" id="MobiDB-lite"/>
    </source>
</evidence>
<accession>A0A517U1J7</accession>
<protein>
    <submittedName>
        <fullName evidence="3">Uncharacterized protein</fullName>
    </submittedName>
</protein>
<keyword evidence="2" id="KW-1133">Transmembrane helix</keyword>
<evidence type="ECO:0000313" key="4">
    <source>
        <dbReference type="Proteomes" id="UP000317909"/>
    </source>
</evidence>
<dbReference type="KEGG" id="llh:I41_37080"/>
<evidence type="ECO:0000313" key="3">
    <source>
        <dbReference type="EMBL" id="QDT74511.1"/>
    </source>
</evidence>
<dbReference type="RefSeq" id="WP_145434252.1">
    <property type="nucleotide sequence ID" value="NZ_CP036339.1"/>
</dbReference>
<feature type="region of interest" description="Disordered" evidence="1">
    <location>
        <begin position="1"/>
        <end position="31"/>
    </location>
</feature>
<keyword evidence="2" id="KW-0812">Transmembrane</keyword>
<name>A0A517U1J7_9BACT</name>
<evidence type="ECO:0000256" key="2">
    <source>
        <dbReference type="SAM" id="Phobius"/>
    </source>
</evidence>
<dbReference type="Proteomes" id="UP000317909">
    <property type="component" value="Chromosome"/>
</dbReference>
<organism evidence="3 4">
    <name type="scientific">Lacipirellula limnantheis</name>
    <dbReference type="NCBI Taxonomy" id="2528024"/>
    <lineage>
        <taxon>Bacteria</taxon>
        <taxon>Pseudomonadati</taxon>
        <taxon>Planctomycetota</taxon>
        <taxon>Planctomycetia</taxon>
        <taxon>Pirellulales</taxon>
        <taxon>Lacipirellulaceae</taxon>
        <taxon>Lacipirellula</taxon>
    </lineage>
</organism>
<dbReference type="AlphaFoldDB" id="A0A517U1J7"/>
<dbReference type="EMBL" id="CP036339">
    <property type="protein sequence ID" value="QDT74511.1"/>
    <property type="molecule type" value="Genomic_DNA"/>
</dbReference>
<gene>
    <name evidence="3" type="ORF">I41_37080</name>
</gene>
<proteinExistence type="predicted"/>